<name>A0A644YT59_9ZZZZ</name>
<dbReference type="EMBL" id="VSSQ01006168">
    <property type="protein sequence ID" value="MPM31765.1"/>
    <property type="molecule type" value="Genomic_DNA"/>
</dbReference>
<accession>A0A644YT59</accession>
<dbReference type="AlphaFoldDB" id="A0A644YT59"/>
<proteinExistence type="predicted"/>
<reference evidence="1" key="1">
    <citation type="submission" date="2019-08" db="EMBL/GenBank/DDBJ databases">
        <authorList>
            <person name="Kucharzyk K."/>
            <person name="Murdoch R.W."/>
            <person name="Higgins S."/>
            <person name="Loffler F."/>
        </authorList>
    </citation>
    <scope>NUCLEOTIDE SEQUENCE</scope>
</reference>
<evidence type="ECO:0000313" key="1">
    <source>
        <dbReference type="EMBL" id="MPM31765.1"/>
    </source>
</evidence>
<gene>
    <name evidence="1" type="ORF">SDC9_78322</name>
</gene>
<organism evidence="1">
    <name type="scientific">bioreactor metagenome</name>
    <dbReference type="NCBI Taxonomy" id="1076179"/>
    <lineage>
        <taxon>unclassified sequences</taxon>
        <taxon>metagenomes</taxon>
        <taxon>ecological metagenomes</taxon>
    </lineage>
</organism>
<comment type="caution">
    <text evidence="1">The sequence shown here is derived from an EMBL/GenBank/DDBJ whole genome shotgun (WGS) entry which is preliminary data.</text>
</comment>
<protein>
    <submittedName>
        <fullName evidence="1">Uncharacterized protein</fullName>
    </submittedName>
</protein>
<sequence length="227" mass="26076">MKNIASFLLSDLQKKKGLIKVITRFMRDTPLAAIEIEMQLIPGFTPRACGTFRSQQRYVNPNPIRYEELLGLFLKEIELQTFALRVQRIIKVVNSIEESEVNQMLFRNAEHKKRFQSICKSGLFPKLEESYGYVAAIFLLSADAFVWSKAKSCVDSQFIHFEAIRIHGVDLDGYVIFHMAKELYSGKEHITVSELSDPELINDKLLRLIVNAFLVRRYGINVIKGGM</sequence>